<dbReference type="Pfam" id="PF00651">
    <property type="entry name" value="BTB"/>
    <property type="match status" value="1"/>
</dbReference>
<dbReference type="OrthoDB" id="6359816at2759"/>
<proteinExistence type="predicted"/>
<evidence type="ECO:0000313" key="3">
    <source>
        <dbReference type="Proteomes" id="UP000664203"/>
    </source>
</evidence>
<reference evidence="2" key="1">
    <citation type="submission" date="2021-03" db="EMBL/GenBank/DDBJ databases">
        <authorList>
            <person name="Tagirdzhanova G."/>
        </authorList>
    </citation>
    <scope>NUCLEOTIDE SEQUENCE</scope>
</reference>
<sequence>MLDMFLTDKSSLSLVNPIDPNDPEQYPADLTIICGSLRVDAHSHVLCENSSYFKVVCKGGFLEEQTQELKLPADEEFLIRRLLCCRYTTGYNDEPYDDEKTPPPHIKAPAYVSRLHLNAQMYSTGDKYDMPSLKEKAAEKFDATIREVHSHQKMNPGIGPSLVDEIMEAIPHIYSSTPDTDRRLRDRVVQVACHKRKEFKNHRGLHDLRAAAPEFFEEHGVRFLSSPWN</sequence>
<dbReference type="InterPro" id="IPR011333">
    <property type="entry name" value="SKP1/BTB/POZ_sf"/>
</dbReference>
<evidence type="ECO:0000313" key="2">
    <source>
        <dbReference type="EMBL" id="CAF9924026.1"/>
    </source>
</evidence>
<comment type="caution">
    <text evidence="2">The sequence shown here is derived from an EMBL/GenBank/DDBJ whole genome shotgun (WGS) entry which is preliminary data.</text>
</comment>
<dbReference type="InterPro" id="IPR000210">
    <property type="entry name" value="BTB/POZ_dom"/>
</dbReference>
<dbReference type="EMBL" id="CAJPDR010000179">
    <property type="protein sequence ID" value="CAF9924026.1"/>
    <property type="molecule type" value="Genomic_DNA"/>
</dbReference>
<dbReference type="Proteomes" id="UP000664203">
    <property type="component" value="Unassembled WGS sequence"/>
</dbReference>
<feature type="domain" description="BTB" evidence="1">
    <location>
        <begin position="28"/>
        <end position="89"/>
    </location>
</feature>
<keyword evidence="3" id="KW-1185">Reference proteome</keyword>
<evidence type="ECO:0000259" key="1">
    <source>
        <dbReference type="Pfam" id="PF00651"/>
    </source>
</evidence>
<dbReference type="PANTHER" id="PTHR47843:SF5">
    <property type="entry name" value="BTB_POZ DOMAIN PROTEIN"/>
    <property type="match status" value="1"/>
</dbReference>
<dbReference type="Gene3D" id="3.30.710.10">
    <property type="entry name" value="Potassium Channel Kv1.1, Chain A"/>
    <property type="match status" value="1"/>
</dbReference>
<name>A0A8H3FDK4_9LECA</name>
<dbReference type="CDD" id="cd18186">
    <property type="entry name" value="BTB_POZ_ZBTB_KLHL-like"/>
    <property type="match status" value="1"/>
</dbReference>
<gene>
    <name evidence="2" type="ORF">ALECFALPRED_002596</name>
</gene>
<protein>
    <recommendedName>
        <fullName evidence="1">BTB domain-containing protein</fullName>
    </recommendedName>
</protein>
<dbReference type="AlphaFoldDB" id="A0A8H3FDK4"/>
<accession>A0A8H3FDK4</accession>
<dbReference type="PANTHER" id="PTHR47843">
    <property type="entry name" value="BTB DOMAIN-CONTAINING PROTEIN-RELATED"/>
    <property type="match status" value="1"/>
</dbReference>
<organism evidence="2 3">
    <name type="scientific">Alectoria fallacina</name>
    <dbReference type="NCBI Taxonomy" id="1903189"/>
    <lineage>
        <taxon>Eukaryota</taxon>
        <taxon>Fungi</taxon>
        <taxon>Dikarya</taxon>
        <taxon>Ascomycota</taxon>
        <taxon>Pezizomycotina</taxon>
        <taxon>Lecanoromycetes</taxon>
        <taxon>OSLEUM clade</taxon>
        <taxon>Lecanoromycetidae</taxon>
        <taxon>Lecanorales</taxon>
        <taxon>Lecanorineae</taxon>
        <taxon>Parmeliaceae</taxon>
        <taxon>Alectoria</taxon>
    </lineage>
</organism>
<dbReference type="SUPFAM" id="SSF54695">
    <property type="entry name" value="POZ domain"/>
    <property type="match status" value="1"/>
</dbReference>